<sequence length="134" mass="14690">MEFSAFNQTSALFLGSCSVANPGMEEQGGDGPFPLGSFLKLPLNYLAVFMCSSWRGPKRGEYGRWDLSVTLNQVQISGGSPRLAHRGRKMFLVVPSSCAFQKREKGTRGIAKKGNPPREGVLLKRKLGLREGRS</sequence>
<organism evidence="1 2">
    <name type="scientific">Sphaerodactylus townsendi</name>
    <dbReference type="NCBI Taxonomy" id="933632"/>
    <lineage>
        <taxon>Eukaryota</taxon>
        <taxon>Metazoa</taxon>
        <taxon>Chordata</taxon>
        <taxon>Craniata</taxon>
        <taxon>Vertebrata</taxon>
        <taxon>Euteleostomi</taxon>
        <taxon>Lepidosauria</taxon>
        <taxon>Squamata</taxon>
        <taxon>Bifurcata</taxon>
        <taxon>Gekkota</taxon>
        <taxon>Sphaerodactylidae</taxon>
        <taxon>Sphaerodactylus</taxon>
    </lineage>
</organism>
<dbReference type="EMBL" id="CM037619">
    <property type="protein sequence ID" value="KAH8008536.1"/>
    <property type="molecule type" value="Genomic_DNA"/>
</dbReference>
<accession>A0ACB8FSP4</accession>
<evidence type="ECO:0000313" key="1">
    <source>
        <dbReference type="EMBL" id="KAH8008536.1"/>
    </source>
</evidence>
<protein>
    <submittedName>
        <fullName evidence="1">Uncharacterized protein</fullName>
    </submittedName>
</protein>
<proteinExistence type="predicted"/>
<comment type="caution">
    <text evidence="1">The sequence shown here is derived from an EMBL/GenBank/DDBJ whole genome shotgun (WGS) entry which is preliminary data.</text>
</comment>
<name>A0ACB8FSP4_9SAUR</name>
<evidence type="ECO:0000313" key="2">
    <source>
        <dbReference type="Proteomes" id="UP000827872"/>
    </source>
</evidence>
<gene>
    <name evidence="1" type="ORF">K3G42_029899</name>
</gene>
<keyword evidence="2" id="KW-1185">Reference proteome</keyword>
<reference evidence="1" key="1">
    <citation type="submission" date="2021-08" db="EMBL/GenBank/DDBJ databases">
        <title>The first chromosome-level gecko genome reveals the dynamic sex chromosomes of Neotropical dwarf geckos (Sphaerodactylidae: Sphaerodactylus).</title>
        <authorList>
            <person name="Pinto B.J."/>
            <person name="Keating S.E."/>
            <person name="Gamble T."/>
        </authorList>
    </citation>
    <scope>NUCLEOTIDE SEQUENCE</scope>
    <source>
        <strain evidence="1">TG3544</strain>
    </source>
</reference>
<dbReference type="Proteomes" id="UP000827872">
    <property type="component" value="Linkage Group LG06"/>
</dbReference>